<reference evidence="1 2" key="1">
    <citation type="journal article" date="2018" name="Mycol. Prog.">
        <title>Coniella lustricola, a new species from submerged detritus.</title>
        <authorList>
            <person name="Raudabaugh D.B."/>
            <person name="Iturriaga T."/>
            <person name="Carver A."/>
            <person name="Mondo S."/>
            <person name="Pangilinan J."/>
            <person name="Lipzen A."/>
            <person name="He G."/>
            <person name="Amirebrahimi M."/>
            <person name="Grigoriev I.V."/>
            <person name="Miller A.N."/>
        </authorList>
    </citation>
    <scope>NUCLEOTIDE SEQUENCE [LARGE SCALE GENOMIC DNA]</scope>
    <source>
        <strain evidence="1 2">B22-T-1</strain>
    </source>
</reference>
<keyword evidence="2" id="KW-1185">Reference proteome</keyword>
<accession>A0A2T3A490</accession>
<evidence type="ECO:0000313" key="2">
    <source>
        <dbReference type="Proteomes" id="UP000241462"/>
    </source>
</evidence>
<organism evidence="1 2">
    <name type="scientific">Coniella lustricola</name>
    <dbReference type="NCBI Taxonomy" id="2025994"/>
    <lineage>
        <taxon>Eukaryota</taxon>
        <taxon>Fungi</taxon>
        <taxon>Dikarya</taxon>
        <taxon>Ascomycota</taxon>
        <taxon>Pezizomycotina</taxon>
        <taxon>Sordariomycetes</taxon>
        <taxon>Sordariomycetidae</taxon>
        <taxon>Diaporthales</taxon>
        <taxon>Schizoparmaceae</taxon>
        <taxon>Coniella</taxon>
    </lineage>
</organism>
<gene>
    <name evidence="1" type="ORF">BD289DRAFT_437330</name>
</gene>
<sequence length="206" mass="22613">MTAQSWHILLSNDSNWSYQHQRKMPRQKSVTRDSADAISHTPVIRSLSLLPTERRECSLVNTTSGTLGQLALLCCSVYMSRHMHHPPWYKQFQPQGCGHTAATALQRCLKSGSVTSPSAYMRCWLAGWPAGPIACMQAKRRGPAAGRLHGLGRGVVGSFHIAIGIPNVLNVVLNAQKQMWSLSRGSAQVGSKAFSNSRPGCHRGRR</sequence>
<dbReference type="AlphaFoldDB" id="A0A2T3A490"/>
<dbReference type="Proteomes" id="UP000241462">
    <property type="component" value="Unassembled WGS sequence"/>
</dbReference>
<dbReference type="InParanoid" id="A0A2T3A490"/>
<proteinExistence type="predicted"/>
<name>A0A2T3A490_9PEZI</name>
<dbReference type="EMBL" id="KZ678476">
    <property type="protein sequence ID" value="PSR82505.1"/>
    <property type="molecule type" value="Genomic_DNA"/>
</dbReference>
<evidence type="ECO:0000313" key="1">
    <source>
        <dbReference type="EMBL" id="PSR82505.1"/>
    </source>
</evidence>
<protein>
    <submittedName>
        <fullName evidence="1">Uncharacterized protein</fullName>
    </submittedName>
</protein>